<accession>A0A1G7TA98</accession>
<gene>
    <name evidence="1" type="ORF">SAMN04244560_02150</name>
</gene>
<dbReference type="Proteomes" id="UP000183404">
    <property type="component" value="Unassembled WGS sequence"/>
</dbReference>
<evidence type="ECO:0000313" key="2">
    <source>
        <dbReference type="Proteomes" id="UP000183404"/>
    </source>
</evidence>
<proteinExistence type="predicted"/>
<dbReference type="RefSeq" id="WP_074592779.1">
    <property type="nucleotide sequence ID" value="NZ_FNBS01000062.1"/>
</dbReference>
<evidence type="ECO:0000313" key="1">
    <source>
        <dbReference type="EMBL" id="SDG32277.1"/>
    </source>
</evidence>
<organism evidence="1 2">
    <name type="scientific">Thermoanaerobacter thermohydrosulfuricus</name>
    <name type="common">Clostridium thermohydrosulfuricum</name>
    <dbReference type="NCBI Taxonomy" id="1516"/>
    <lineage>
        <taxon>Bacteria</taxon>
        <taxon>Bacillati</taxon>
        <taxon>Bacillota</taxon>
        <taxon>Clostridia</taxon>
        <taxon>Thermoanaerobacterales</taxon>
        <taxon>Thermoanaerobacteraceae</taxon>
        <taxon>Thermoanaerobacter</taxon>
    </lineage>
</organism>
<dbReference type="EMBL" id="FNBS01000062">
    <property type="protein sequence ID" value="SDG32277.1"/>
    <property type="molecule type" value="Genomic_DNA"/>
</dbReference>
<protein>
    <submittedName>
        <fullName evidence="1">Uncharacterized protein</fullName>
    </submittedName>
</protein>
<dbReference type="AlphaFoldDB" id="A0A1G7TA98"/>
<sequence length="168" mass="20153">MKIFELMDRKRTVKVFVGGNGHIAFEKSKKEIDAELVLEKLTSDDSKQSLEVQILKFLRNKHTNEKNFLKKIKNKNEELYKIFKEVLQKKDKRLHKKIYEHEDRSKLFQQQIIDSIRKKVENMIEKQTKYRRSESRWVDPKNEVSVSFSSNQADIDQTSWYIWSSNGK</sequence>
<name>A0A1G7TA98_THETY</name>
<reference evidence="1 2" key="1">
    <citation type="submission" date="2016-10" db="EMBL/GenBank/DDBJ databases">
        <authorList>
            <person name="de Groot N.N."/>
        </authorList>
    </citation>
    <scope>NUCLEOTIDE SEQUENCE [LARGE SCALE GENOMIC DNA]</scope>
    <source>
        <strain evidence="1 2">DSM 569</strain>
    </source>
</reference>